<evidence type="ECO:0000313" key="1">
    <source>
        <dbReference type="EMBL" id="SPT98763.1"/>
    </source>
</evidence>
<dbReference type="EMBL" id="UAQE01000001">
    <property type="protein sequence ID" value="SPT98763.1"/>
    <property type="molecule type" value="Genomic_DNA"/>
</dbReference>
<dbReference type="Proteomes" id="UP000251431">
    <property type="component" value="Unassembled WGS sequence"/>
</dbReference>
<dbReference type="AlphaFoldDB" id="A0A2X0XMH8"/>
<gene>
    <name evidence="1" type="ORF">NCTC7582_01921</name>
</gene>
<protein>
    <submittedName>
        <fullName evidence="1">Uncharacterized protein</fullName>
    </submittedName>
</protein>
<sequence>MNTTNLQWLAMSAEEKQSTLRKVANLLRFSKKRFKQHASLSVKKALNSHLEVLDGMKVIFPVVGSRFGEIPFYMVNGKGYFLDTVDKEWCE</sequence>
<accession>A0A2X0XMH8</accession>
<reference evidence="1 2" key="1">
    <citation type="submission" date="2018-06" db="EMBL/GenBank/DDBJ databases">
        <authorList>
            <consortium name="Pathogen Informatics"/>
            <person name="Doyle S."/>
        </authorList>
    </citation>
    <scope>NUCLEOTIDE SEQUENCE [LARGE SCALE GENOMIC DNA]</scope>
    <source>
        <strain evidence="1 2">NCTC7582</strain>
    </source>
</reference>
<dbReference type="RefSeq" id="WP_112117132.1">
    <property type="nucleotide sequence ID" value="NZ_UAQE01000001.1"/>
</dbReference>
<name>A0A2X0XMH8_9BACI</name>
<evidence type="ECO:0000313" key="2">
    <source>
        <dbReference type="Proteomes" id="UP000251431"/>
    </source>
</evidence>
<proteinExistence type="predicted"/>
<organism evidence="1 2">
    <name type="scientific">Lysinibacillus capsici</name>
    <dbReference type="NCBI Taxonomy" id="2115968"/>
    <lineage>
        <taxon>Bacteria</taxon>
        <taxon>Bacillati</taxon>
        <taxon>Bacillota</taxon>
        <taxon>Bacilli</taxon>
        <taxon>Bacillales</taxon>
        <taxon>Bacillaceae</taxon>
        <taxon>Lysinibacillus</taxon>
    </lineage>
</organism>